<evidence type="ECO:0000256" key="1">
    <source>
        <dbReference type="SAM" id="MobiDB-lite"/>
    </source>
</evidence>
<accession>A0ABP7VEU4</accession>
<gene>
    <name evidence="3" type="ORF">GCM10022410_10300</name>
</gene>
<keyword evidence="2" id="KW-0812">Transmembrane</keyword>
<dbReference type="Pfam" id="PF13253">
    <property type="entry name" value="DUF4044"/>
    <property type="match status" value="1"/>
</dbReference>
<reference evidence="4" key="1">
    <citation type="journal article" date="2019" name="Int. J. Syst. Evol. Microbiol.">
        <title>The Global Catalogue of Microorganisms (GCM) 10K type strain sequencing project: providing services to taxonomists for standard genome sequencing and annotation.</title>
        <authorList>
            <consortium name="The Broad Institute Genomics Platform"/>
            <consortium name="The Broad Institute Genome Sequencing Center for Infectious Disease"/>
            <person name="Wu L."/>
            <person name="Ma J."/>
        </authorList>
    </citation>
    <scope>NUCLEOTIDE SEQUENCE [LARGE SCALE GENOMIC DNA]</scope>
    <source>
        <strain evidence="4">JCM 17250</strain>
    </source>
</reference>
<dbReference type="Proteomes" id="UP001501734">
    <property type="component" value="Unassembled WGS sequence"/>
</dbReference>
<evidence type="ECO:0000313" key="4">
    <source>
        <dbReference type="Proteomes" id="UP001501734"/>
    </source>
</evidence>
<dbReference type="EMBL" id="BAABDL010000053">
    <property type="protein sequence ID" value="GAA4065823.1"/>
    <property type="molecule type" value="Genomic_DNA"/>
</dbReference>
<sequence length="51" mass="5899">MAKKRKAKSNQQMQSERKPSKREKRTKFVIYLMIIIMLGSVISGALVQIFS</sequence>
<feature type="region of interest" description="Disordered" evidence="1">
    <location>
        <begin position="1"/>
        <end position="22"/>
    </location>
</feature>
<comment type="caution">
    <text evidence="3">The sequence shown here is derived from an EMBL/GenBank/DDBJ whole genome shotgun (WGS) entry which is preliminary data.</text>
</comment>
<proteinExistence type="predicted"/>
<dbReference type="RefSeq" id="WP_344911039.1">
    <property type="nucleotide sequence ID" value="NZ_BAABDL010000053.1"/>
</dbReference>
<evidence type="ECO:0000313" key="3">
    <source>
        <dbReference type="EMBL" id="GAA4065823.1"/>
    </source>
</evidence>
<protein>
    <recommendedName>
        <fullName evidence="5">DUF4044 domain-containing protein</fullName>
    </recommendedName>
</protein>
<evidence type="ECO:0000256" key="2">
    <source>
        <dbReference type="SAM" id="Phobius"/>
    </source>
</evidence>
<keyword evidence="4" id="KW-1185">Reference proteome</keyword>
<dbReference type="InterPro" id="IPR025270">
    <property type="entry name" value="DUF4044"/>
</dbReference>
<keyword evidence="2" id="KW-1133">Transmembrane helix</keyword>
<evidence type="ECO:0008006" key="5">
    <source>
        <dbReference type="Google" id="ProtNLM"/>
    </source>
</evidence>
<name>A0ABP7VEU4_9BACI</name>
<organism evidence="3 4">
    <name type="scientific">Amphibacillus indicireducens</name>
    <dbReference type="NCBI Taxonomy" id="1076330"/>
    <lineage>
        <taxon>Bacteria</taxon>
        <taxon>Bacillati</taxon>
        <taxon>Bacillota</taxon>
        <taxon>Bacilli</taxon>
        <taxon>Bacillales</taxon>
        <taxon>Bacillaceae</taxon>
        <taxon>Amphibacillus</taxon>
    </lineage>
</organism>
<keyword evidence="2" id="KW-0472">Membrane</keyword>
<feature type="transmembrane region" description="Helical" evidence="2">
    <location>
        <begin position="28"/>
        <end position="50"/>
    </location>
</feature>